<feature type="site" description="Catalytically relevant" evidence="6">
    <location>
        <position position="198"/>
    </location>
</feature>
<protein>
    <recommendedName>
        <fullName evidence="12">KpsF/GutQ family sugar-phosphate isomerase</fullName>
    </recommendedName>
</protein>
<dbReference type="PROSITE" id="PS51464">
    <property type="entry name" value="SIS"/>
    <property type="match status" value="1"/>
</dbReference>
<keyword evidence="11" id="KW-1185">Reference proteome</keyword>
<dbReference type="SUPFAM" id="SSF53697">
    <property type="entry name" value="SIS domain"/>
    <property type="match status" value="1"/>
</dbReference>
<evidence type="ECO:0000313" key="10">
    <source>
        <dbReference type="EMBL" id="CBW25523.1"/>
    </source>
</evidence>
<feature type="site" description="Catalytically relevant" evidence="6">
    <location>
        <position position="64"/>
    </location>
</feature>
<evidence type="ECO:0000256" key="5">
    <source>
        <dbReference type="PIRSR" id="PIRSR004692-2"/>
    </source>
</evidence>
<accession>E1X552</accession>
<evidence type="ECO:0000256" key="4">
    <source>
        <dbReference type="PIRNR" id="PIRNR004692"/>
    </source>
</evidence>
<evidence type="ECO:0000313" key="11">
    <source>
        <dbReference type="Proteomes" id="UP000008963"/>
    </source>
</evidence>
<dbReference type="Pfam" id="PF00571">
    <property type="entry name" value="CBS"/>
    <property type="match status" value="2"/>
</dbReference>
<dbReference type="SMART" id="SM00116">
    <property type="entry name" value="CBS"/>
    <property type="match status" value="2"/>
</dbReference>
<dbReference type="NCBIfam" id="TIGR00393">
    <property type="entry name" value="kpsF"/>
    <property type="match status" value="1"/>
</dbReference>
<feature type="domain" description="CBS" evidence="8">
    <location>
        <begin position="215"/>
        <end position="275"/>
    </location>
</feature>
<feature type="domain" description="CBS" evidence="8">
    <location>
        <begin position="281"/>
        <end position="337"/>
    </location>
</feature>
<evidence type="ECO:0000256" key="7">
    <source>
        <dbReference type="PROSITE-ProRule" id="PRU00703"/>
    </source>
</evidence>
<dbReference type="Gene3D" id="3.10.580.10">
    <property type="entry name" value="CBS-domain"/>
    <property type="match status" value="1"/>
</dbReference>
<evidence type="ECO:0000256" key="1">
    <source>
        <dbReference type="ARBA" id="ARBA00008165"/>
    </source>
</evidence>
<dbReference type="InterPro" id="IPR004800">
    <property type="entry name" value="KdsD/KpsF-type"/>
</dbReference>
<dbReference type="PROSITE" id="PS51371">
    <property type="entry name" value="CBS"/>
    <property type="match status" value="2"/>
</dbReference>
<evidence type="ECO:0000256" key="2">
    <source>
        <dbReference type="ARBA" id="ARBA00022737"/>
    </source>
</evidence>
<gene>
    <name evidence="10" type="ordered locus">BMS_0616</name>
</gene>
<evidence type="ECO:0000256" key="6">
    <source>
        <dbReference type="PIRSR" id="PIRSR004692-3"/>
    </source>
</evidence>
<dbReference type="InterPro" id="IPR046342">
    <property type="entry name" value="CBS_dom_sf"/>
</dbReference>
<sequence length="337" mass="36409">MFTQENIEKVMSKIEILRDVLNLEAKSIEIAASKLKSAEVELMEEVFNKLILSGGDIVFCGVGKSGLIGAKLASTFTSLGLRSFLLHPTEALHGDLGRVRESDVIVFLSKSGTTEEILKILPFLKVKKENRIGLLGAVDSPIGKECAVVFDCSVEKEACINNQAPTTSSTVSLAMGDALAVLFEHIVNLSKEGFAENHPGGFLGKSLRMKVQDLMSHKKDCAVVDSKATLKDVILEMTQRPLGACAVIDNNKFVGLIVEGDIRRCLSTGDGNLQVSVTNILNAKPSTVSRATLAFDALGLMENRERPLNVVPVVEGSEFYGLIRLHDLLKAGLSRKS</sequence>
<comment type="similarity">
    <text evidence="1 4">Belongs to the SIS family. GutQ/KpsF subfamily.</text>
</comment>
<dbReference type="Pfam" id="PF01380">
    <property type="entry name" value="SIS"/>
    <property type="match status" value="1"/>
</dbReference>
<feature type="domain" description="SIS" evidence="9">
    <location>
        <begin position="47"/>
        <end position="192"/>
    </location>
</feature>
<feature type="binding site" evidence="5">
    <location>
        <position position="87"/>
    </location>
    <ligand>
        <name>Zn(2+)</name>
        <dbReference type="ChEBI" id="CHEBI:29105"/>
    </ligand>
</feature>
<keyword evidence="5" id="KW-0479">Metal-binding</keyword>
<keyword evidence="5" id="KW-0862">Zinc</keyword>
<dbReference type="CDD" id="cd05014">
    <property type="entry name" value="SIS_Kpsf"/>
    <property type="match status" value="1"/>
</dbReference>
<feature type="site" description="Catalytically relevant" evidence="6">
    <location>
        <position position="116"/>
    </location>
</feature>
<dbReference type="InterPro" id="IPR046348">
    <property type="entry name" value="SIS_dom_sf"/>
</dbReference>
<dbReference type="PANTHER" id="PTHR42745">
    <property type="match status" value="1"/>
</dbReference>
<name>E1X552_HALMS</name>
<dbReference type="HOGENOM" id="CLU_040681_13_1_7"/>
<proteinExistence type="inferred from homology"/>
<dbReference type="GO" id="GO:0097367">
    <property type="term" value="F:carbohydrate derivative binding"/>
    <property type="evidence" value="ECO:0007669"/>
    <property type="project" value="InterPro"/>
</dbReference>
<dbReference type="InterPro" id="IPR050986">
    <property type="entry name" value="GutQ/KpsF_isomerases"/>
</dbReference>
<dbReference type="eggNOG" id="COG0517">
    <property type="taxonomic scope" value="Bacteria"/>
</dbReference>
<dbReference type="Proteomes" id="UP000008963">
    <property type="component" value="Chromosome"/>
</dbReference>
<evidence type="ECO:0008006" key="12">
    <source>
        <dbReference type="Google" id="ProtNLM"/>
    </source>
</evidence>
<evidence type="ECO:0000259" key="9">
    <source>
        <dbReference type="PROSITE" id="PS51464"/>
    </source>
</evidence>
<dbReference type="STRING" id="862908.BMS_0616"/>
<dbReference type="GO" id="GO:0046872">
    <property type="term" value="F:metal ion binding"/>
    <property type="evidence" value="ECO:0007669"/>
    <property type="project" value="UniProtKB-KW"/>
</dbReference>
<dbReference type="AlphaFoldDB" id="E1X552"/>
<keyword evidence="2" id="KW-0677">Repeat</keyword>
<dbReference type="GO" id="GO:0016853">
    <property type="term" value="F:isomerase activity"/>
    <property type="evidence" value="ECO:0007669"/>
    <property type="project" value="InterPro"/>
</dbReference>
<keyword evidence="3 7" id="KW-0129">CBS domain</keyword>
<dbReference type="eggNOG" id="COG0794">
    <property type="taxonomic scope" value="Bacteria"/>
</dbReference>
<dbReference type="GO" id="GO:1901135">
    <property type="term" value="P:carbohydrate derivative metabolic process"/>
    <property type="evidence" value="ECO:0007669"/>
    <property type="project" value="InterPro"/>
</dbReference>
<reference evidence="11" key="1">
    <citation type="journal article" date="2013" name="ISME J.">
        <title>A small predatory core genome in the divergent marine Bacteriovorax marinus SJ and the terrestrial Bdellovibrio bacteriovorus.</title>
        <authorList>
            <person name="Crossman L.C."/>
            <person name="Chen H."/>
            <person name="Cerdeno-Tarraga A.M."/>
            <person name="Brooks K."/>
            <person name="Quail M.A."/>
            <person name="Pineiro S.A."/>
            <person name="Hobley L."/>
            <person name="Sockett R.E."/>
            <person name="Bentley S.D."/>
            <person name="Parkhill J."/>
            <person name="Williams H.N."/>
            <person name="Stine O.C."/>
        </authorList>
    </citation>
    <scope>NUCLEOTIDE SEQUENCE [LARGE SCALE GENOMIC DNA]</scope>
    <source>
        <strain evidence="11">ATCC BAA-682 / DSM 15412 / SJ</strain>
    </source>
</reference>
<dbReference type="PATRIC" id="fig|862908.3.peg.591"/>
<dbReference type="EMBL" id="FQ312005">
    <property type="protein sequence ID" value="CBW25523.1"/>
    <property type="molecule type" value="Genomic_DNA"/>
</dbReference>
<evidence type="ECO:0000256" key="3">
    <source>
        <dbReference type="ARBA" id="ARBA00023122"/>
    </source>
</evidence>
<dbReference type="Gene3D" id="3.40.50.10490">
    <property type="entry name" value="Glucose-6-phosphate isomerase like protein, domain 1"/>
    <property type="match status" value="1"/>
</dbReference>
<feature type="site" description="Catalytically relevant" evidence="6">
    <location>
        <position position="157"/>
    </location>
</feature>
<dbReference type="InterPro" id="IPR000644">
    <property type="entry name" value="CBS_dom"/>
</dbReference>
<organism evidence="10 11">
    <name type="scientific">Halobacteriovorax marinus (strain ATCC BAA-682 / DSM 15412 / SJ)</name>
    <name type="common">Bacteriovorax marinus</name>
    <dbReference type="NCBI Taxonomy" id="862908"/>
    <lineage>
        <taxon>Bacteria</taxon>
        <taxon>Pseudomonadati</taxon>
        <taxon>Bdellovibrionota</taxon>
        <taxon>Bacteriovoracia</taxon>
        <taxon>Bacteriovoracales</taxon>
        <taxon>Halobacteriovoraceae</taxon>
        <taxon>Halobacteriovorax</taxon>
    </lineage>
</organism>
<dbReference type="PANTHER" id="PTHR42745:SF1">
    <property type="entry name" value="ARABINOSE 5-PHOSPHATE ISOMERASE KDSD"/>
    <property type="match status" value="1"/>
</dbReference>
<dbReference type="InterPro" id="IPR001347">
    <property type="entry name" value="SIS_dom"/>
</dbReference>
<dbReference type="InterPro" id="IPR035474">
    <property type="entry name" value="SIS_Kpsf"/>
</dbReference>
<evidence type="ECO:0000259" key="8">
    <source>
        <dbReference type="PROSITE" id="PS51371"/>
    </source>
</evidence>
<dbReference type="KEGG" id="bmx:BMS_0616"/>
<dbReference type="PIRSF" id="PIRSF004692">
    <property type="entry name" value="KdsD_KpsF"/>
    <property type="match status" value="1"/>
</dbReference>
<dbReference type="GO" id="GO:0005975">
    <property type="term" value="P:carbohydrate metabolic process"/>
    <property type="evidence" value="ECO:0007669"/>
    <property type="project" value="InterPro"/>
</dbReference>